<accession>A0A437APE6</accession>
<evidence type="ECO:0000256" key="2">
    <source>
        <dbReference type="ARBA" id="ARBA00022801"/>
    </source>
</evidence>
<keyword evidence="3" id="KW-0347">Helicase</keyword>
<sequence length="1216" mass="144387">MLNNELHLSNNKYPKGIYINKGGCYDFLISKLIAETKNVLFIYDDNYSSTYELNDLSSHSVYKILKENLLTYECQMPLNKFIVLAHLNAIDFGGYSFVIFRLDKIFNNFALTYANLKLEKKSYFFLKETKKEDPILLGLPYFNTENSVCVYKNAEKYVKINNEFINYRVIIVEPAFDKKIDEYLPLKSCIKDEKILETLEFFESVSYMIGLEYIKKKKLKTKKIDKQIEIDEKNVKSLLVSEMKFRNLLIILSKFKQNFVIVCENENLFEILKKFDFSERIFSYQSYFFGDKKSIKYQNTGEDSELLSFLKPNTFLPLKKEEKSISRYSNVFEQKIMNEKIYSKRQKIKKESTESSFSEDTQSEKEEFILIFYDYKNISFCKKSFSKIFYFKEITENFNNFIKMKRNEEEGKFLVYKKEKENFKEDSSVLILRTHFYLLKKYFEDYYLFFNNIELVFSYETIGSDYICQIILPYVHENVFFSEKHSSKTFNNKKSARNDLCLKIIKKLKEENFMDDKFLPTEKYFQKRYLDYLKKIYNLDSYEEVKEFRELFIKDKCKNFTITEQTAKKDFKTKYSIDLIKETEEKIKVCYPHCLTYYPEEYNVYLYEETLFDDFNLGLCCAPNSLQNISKPKISFLFKKTFKKEELILIFFFQMIFFGLHFKKLKVTQDQTKSCYLILPIKNRKIDFNFLKNFYHNFTKESVYETKENFENFLLFNPINKLFYMYKEKCNNSILEKIVPCSKTIEDEETKYFVNKEITHYVSFADFFEEKYNLKLRHKNDDPNLLFVGSVYVGKEDSTMISTLSSEILYVTCVRKDLAYKFEAVTKFVYEFQNLALAQELKDSLNLKLKTENIKICLTPNKGTGEENYERFEFLGDSFLKFLCSKENFFKSNTLKEMVLKKDELISNDNLCKIAHKLNIPDYYSIIGLTEKTFQPPNLFSFINKIKIKGLDEYISYFKFEKTFQSARIDTFCKEMKNKLGENVPYSKKVYADIIEALIGMHYHEFGIQSACDFIFSLKIFDTQNESISKEDDKNNHILLTDLLNNSGSLSDEEINEIEQKINYKFNNKGILEKVILHPSYQNNKFGSKFFQSLELLGDCSLDLIVTIYIFKKYPLLEPAKLHCVRKGMVNNFTLARVLNQLGLFSKIKTSFSNEYIEKIKTKLETDGSKINKLFADVFEALCGAILVDCNFELDKFELFVKQIISNLEECADFTR</sequence>
<dbReference type="PROSITE" id="PS50142">
    <property type="entry name" value="RNASE_3_2"/>
    <property type="match status" value="2"/>
</dbReference>
<gene>
    <name evidence="6" type="ORF">TUBRATIS_004590</name>
</gene>
<dbReference type="InterPro" id="IPR038248">
    <property type="entry name" value="Dicer_dimer_sf"/>
</dbReference>
<evidence type="ECO:0000256" key="4">
    <source>
        <dbReference type="ARBA" id="ARBA00022840"/>
    </source>
</evidence>
<evidence type="ECO:0000259" key="5">
    <source>
        <dbReference type="PROSITE" id="PS50142"/>
    </source>
</evidence>
<comment type="caution">
    <text evidence="6">The sequence shown here is derived from an EMBL/GenBank/DDBJ whole genome shotgun (WGS) entry which is preliminary data.</text>
</comment>
<name>A0A437APE6_9MICR</name>
<feature type="domain" description="RNase III" evidence="5">
    <location>
        <begin position="834"/>
        <end position="1007"/>
    </location>
</feature>
<dbReference type="InterPro" id="IPR036389">
    <property type="entry name" value="RNase_III_sf"/>
</dbReference>
<keyword evidence="1" id="KW-0547">Nucleotide-binding</keyword>
<dbReference type="GO" id="GO:0006396">
    <property type="term" value="P:RNA processing"/>
    <property type="evidence" value="ECO:0007669"/>
    <property type="project" value="InterPro"/>
</dbReference>
<dbReference type="GO" id="GO:0004386">
    <property type="term" value="F:helicase activity"/>
    <property type="evidence" value="ECO:0007669"/>
    <property type="project" value="UniProtKB-KW"/>
</dbReference>
<evidence type="ECO:0000256" key="1">
    <source>
        <dbReference type="ARBA" id="ARBA00022741"/>
    </source>
</evidence>
<keyword evidence="7" id="KW-1185">Reference proteome</keyword>
<feature type="domain" description="RNase III" evidence="5">
    <location>
        <begin position="1055"/>
        <end position="1191"/>
    </location>
</feature>
<dbReference type="STRING" id="291195.A0A437APE6"/>
<dbReference type="OrthoDB" id="416741at2759"/>
<evidence type="ECO:0000313" key="7">
    <source>
        <dbReference type="Proteomes" id="UP000282876"/>
    </source>
</evidence>
<dbReference type="InterPro" id="IPR000999">
    <property type="entry name" value="RNase_III_dom"/>
</dbReference>
<dbReference type="EMBL" id="RCSS01000101">
    <property type="protein sequence ID" value="RVD93022.1"/>
    <property type="molecule type" value="Genomic_DNA"/>
</dbReference>
<dbReference type="SUPFAM" id="SSF69065">
    <property type="entry name" value="RNase III domain-like"/>
    <property type="match status" value="2"/>
</dbReference>
<organism evidence="6 7">
    <name type="scientific">Tubulinosema ratisbonensis</name>
    <dbReference type="NCBI Taxonomy" id="291195"/>
    <lineage>
        <taxon>Eukaryota</taxon>
        <taxon>Fungi</taxon>
        <taxon>Fungi incertae sedis</taxon>
        <taxon>Microsporidia</taxon>
        <taxon>Tubulinosematoidea</taxon>
        <taxon>Tubulinosematidae</taxon>
        <taxon>Tubulinosema</taxon>
    </lineage>
</organism>
<dbReference type="Pfam" id="PF00636">
    <property type="entry name" value="Ribonuclease_3"/>
    <property type="match status" value="2"/>
</dbReference>
<dbReference type="AlphaFoldDB" id="A0A437APE6"/>
<dbReference type="PROSITE" id="PS00517">
    <property type="entry name" value="RNASE_3_1"/>
    <property type="match status" value="1"/>
</dbReference>
<dbReference type="SMART" id="SM00535">
    <property type="entry name" value="RIBOc"/>
    <property type="match status" value="2"/>
</dbReference>
<dbReference type="CDD" id="cd00593">
    <property type="entry name" value="RIBOc"/>
    <property type="match status" value="2"/>
</dbReference>
<keyword evidence="2" id="KW-0378">Hydrolase</keyword>
<reference evidence="6 7" key="1">
    <citation type="submission" date="2018-10" db="EMBL/GenBank/DDBJ databases">
        <title>Draft genome sequence of the microsporidian Tubulinosema ratisbonensis.</title>
        <authorList>
            <person name="Polonais V."/>
            <person name="Peyretaillade E."/>
            <person name="Niehus S."/>
            <person name="Wawrzyniak I."/>
            <person name="Franchet A."/>
            <person name="Gaspin C."/>
            <person name="Reichstadt M."/>
            <person name="Belser C."/>
            <person name="Labadie K."/>
            <person name="Delbac F."/>
            <person name="Ferrandon D."/>
        </authorList>
    </citation>
    <scope>NUCLEOTIDE SEQUENCE [LARGE SCALE GENOMIC DNA]</scope>
    <source>
        <strain evidence="6 7">Franzen</strain>
    </source>
</reference>
<dbReference type="InterPro" id="IPR005034">
    <property type="entry name" value="Dicer_dimerisation"/>
</dbReference>
<dbReference type="PANTHER" id="PTHR14950">
    <property type="entry name" value="DICER-RELATED"/>
    <property type="match status" value="1"/>
</dbReference>
<dbReference type="Proteomes" id="UP000282876">
    <property type="component" value="Unassembled WGS sequence"/>
</dbReference>
<dbReference type="Gene3D" id="1.10.1520.10">
    <property type="entry name" value="Ribonuclease III domain"/>
    <property type="match status" value="2"/>
</dbReference>
<dbReference type="GO" id="GO:0004525">
    <property type="term" value="F:ribonuclease III activity"/>
    <property type="evidence" value="ECO:0007669"/>
    <property type="project" value="InterPro"/>
</dbReference>
<dbReference type="Pfam" id="PF03368">
    <property type="entry name" value="Dicer_dimer"/>
    <property type="match status" value="1"/>
</dbReference>
<dbReference type="Gene3D" id="3.30.160.380">
    <property type="entry name" value="Dicer dimerisation domain"/>
    <property type="match status" value="1"/>
</dbReference>
<proteinExistence type="predicted"/>
<dbReference type="GO" id="GO:0005524">
    <property type="term" value="F:ATP binding"/>
    <property type="evidence" value="ECO:0007669"/>
    <property type="project" value="UniProtKB-KW"/>
</dbReference>
<protein>
    <submittedName>
        <fullName evidence="6">Dicer 4</fullName>
    </submittedName>
</protein>
<evidence type="ECO:0000256" key="3">
    <source>
        <dbReference type="ARBA" id="ARBA00022806"/>
    </source>
</evidence>
<keyword evidence="4" id="KW-0067">ATP-binding</keyword>
<evidence type="ECO:0000313" key="6">
    <source>
        <dbReference type="EMBL" id="RVD93022.1"/>
    </source>
</evidence>
<dbReference type="VEuPathDB" id="MicrosporidiaDB:TUBRATIS_004590"/>